<dbReference type="AlphaFoldDB" id="A0A6A5XCJ3"/>
<keyword evidence="2" id="KW-1185">Reference proteome</keyword>
<gene>
    <name evidence="1" type="ORF">BU24DRAFT_427025</name>
</gene>
<accession>A0A6A5XCJ3</accession>
<dbReference type="Proteomes" id="UP000799778">
    <property type="component" value="Unassembled WGS sequence"/>
</dbReference>
<dbReference type="GeneID" id="54286519"/>
<dbReference type="SUPFAM" id="SSF81301">
    <property type="entry name" value="Nucleotidyltransferase"/>
    <property type="match status" value="1"/>
</dbReference>
<dbReference type="RefSeq" id="XP_033379164.1">
    <property type="nucleotide sequence ID" value="XM_033529122.1"/>
</dbReference>
<organism evidence="1 2">
    <name type="scientific">Aaosphaeria arxii CBS 175.79</name>
    <dbReference type="NCBI Taxonomy" id="1450172"/>
    <lineage>
        <taxon>Eukaryota</taxon>
        <taxon>Fungi</taxon>
        <taxon>Dikarya</taxon>
        <taxon>Ascomycota</taxon>
        <taxon>Pezizomycotina</taxon>
        <taxon>Dothideomycetes</taxon>
        <taxon>Pleosporomycetidae</taxon>
        <taxon>Pleosporales</taxon>
        <taxon>Pleosporales incertae sedis</taxon>
        <taxon>Aaosphaeria</taxon>
    </lineage>
</organism>
<evidence type="ECO:0000313" key="2">
    <source>
        <dbReference type="Proteomes" id="UP000799778"/>
    </source>
</evidence>
<name>A0A6A5XCJ3_9PLEO</name>
<dbReference type="InterPro" id="IPR043519">
    <property type="entry name" value="NT_sf"/>
</dbReference>
<protein>
    <submittedName>
        <fullName evidence="1">Uncharacterized protein</fullName>
    </submittedName>
</protein>
<reference evidence="1" key="1">
    <citation type="journal article" date="2020" name="Stud. Mycol.">
        <title>101 Dothideomycetes genomes: a test case for predicting lifestyles and emergence of pathogens.</title>
        <authorList>
            <person name="Haridas S."/>
            <person name="Albert R."/>
            <person name="Binder M."/>
            <person name="Bloem J."/>
            <person name="Labutti K."/>
            <person name="Salamov A."/>
            <person name="Andreopoulos B."/>
            <person name="Baker S."/>
            <person name="Barry K."/>
            <person name="Bills G."/>
            <person name="Bluhm B."/>
            <person name="Cannon C."/>
            <person name="Castanera R."/>
            <person name="Culley D."/>
            <person name="Daum C."/>
            <person name="Ezra D."/>
            <person name="Gonzalez J."/>
            <person name="Henrissat B."/>
            <person name="Kuo A."/>
            <person name="Liang C."/>
            <person name="Lipzen A."/>
            <person name="Lutzoni F."/>
            <person name="Magnuson J."/>
            <person name="Mondo S."/>
            <person name="Nolan M."/>
            <person name="Ohm R."/>
            <person name="Pangilinan J."/>
            <person name="Park H.-J."/>
            <person name="Ramirez L."/>
            <person name="Alfaro M."/>
            <person name="Sun H."/>
            <person name="Tritt A."/>
            <person name="Yoshinaga Y."/>
            <person name="Zwiers L.-H."/>
            <person name="Turgeon B."/>
            <person name="Goodwin S."/>
            <person name="Spatafora J."/>
            <person name="Crous P."/>
            <person name="Grigoriev I."/>
        </authorList>
    </citation>
    <scope>NUCLEOTIDE SEQUENCE</scope>
    <source>
        <strain evidence="1">CBS 175.79</strain>
    </source>
</reference>
<proteinExistence type="predicted"/>
<evidence type="ECO:0000313" key="1">
    <source>
        <dbReference type="EMBL" id="KAF2010825.1"/>
    </source>
</evidence>
<sequence>MAEDVGSGQDGSELPPLDDGLVASVAARLDAAKIHYVLWGLYMLTIFGIPTIVNGIDVVVDDNFIDAAYATLEGAGFMKCNSEDCISNKDLPYAPTPHTHLHITESERLGFFKRSDVLWRLSDLSNVDGESIILASDPSQLPGRDIVGNRRRFPQDLYPVRIPAVTQLVQSLLLLAKKDRNTYGEYWVNWVIYILEYCTENGVFEKSRLTGNYKTYIDAFLEGDHSLKDQAFEHIGVTE</sequence>
<dbReference type="OrthoDB" id="4499271at2759"/>
<dbReference type="EMBL" id="ML978075">
    <property type="protein sequence ID" value="KAF2010825.1"/>
    <property type="molecule type" value="Genomic_DNA"/>
</dbReference>